<keyword evidence="8" id="KW-1185">Reference proteome</keyword>
<feature type="domain" description="Glycosyltransferase N-terminal" evidence="6">
    <location>
        <begin position="106"/>
        <end position="247"/>
    </location>
</feature>
<dbReference type="OMA" id="RYTMLTC"/>
<evidence type="ECO:0000313" key="7">
    <source>
        <dbReference type="EMBL" id="BAT03168.1"/>
    </source>
</evidence>
<name>A0A0P0XAB3_ORYSJ</name>
<dbReference type="SUPFAM" id="SSF53756">
    <property type="entry name" value="UDP-Glycosyltransferase/glycogen phosphorylase"/>
    <property type="match status" value="1"/>
</dbReference>
<dbReference type="Gene3D" id="3.40.50.2000">
    <property type="entry name" value="Glycogen Phosphorylase B"/>
    <property type="match status" value="2"/>
</dbReference>
<evidence type="ECO:0000256" key="3">
    <source>
        <dbReference type="RuleBase" id="RU003718"/>
    </source>
</evidence>
<dbReference type="FunCoup" id="A0A0P0XAB3">
    <property type="interactions" value="2"/>
</dbReference>
<sequence>MISTMEKPLKRSRSSSTNMVGVNKQWRGITLSKKTHTRASPSHSAAVRHDSVRGHVTQLSTRASRTNAAPRNTVAATIRVHRERAKISNDRTFDVVVMAQAERERLRVLMFPWLAHGHINPYLELATRLTTTSSSQIDVVVHLVSTPVNLAAVAHRRTDRISLVELHLPELPGLPPALHTTKHLPPRLMPALKRACDLAAPAFGALLDELSPDVVLYDFIQPWAPLEAAARGVPAVHFSTCSAAATAFFLHFLDGGGGGGGRGAFPFEAISLGGAEEDARYTMLTCRDDGTALLPKGERLPLSFARSSEFVAVKTCVEIESKYMDYLSKLVGKEIIPCGPLLVDSGDVSAGSEADGVMRWLDGQEPGSVVLVSFGSEYFMTEKQLAEMARGLELSGAAFVWVVRFPQQSPDGDEDDHGAAAARAMPPGFAPARGLVVEGWAPQRRVLSHRSCGAFLTHCGWSSVMESMSAGVPMVALPLHIDQPVGANLAAELGVAARVRQERFGEFEAEEVARAVRAVMRGGEALRRRATELREVVARRDAECDEQIGALLHRMARLCGKGTGRAAQLGH</sequence>
<evidence type="ECO:0000256" key="4">
    <source>
        <dbReference type="RuleBase" id="RU362057"/>
    </source>
</evidence>
<evidence type="ECO:0000256" key="1">
    <source>
        <dbReference type="ARBA" id="ARBA00009995"/>
    </source>
</evidence>
<feature type="region of interest" description="Disordered" evidence="5">
    <location>
        <begin position="1"/>
        <end position="52"/>
    </location>
</feature>
<dbReference type="InterPro" id="IPR035595">
    <property type="entry name" value="UDP_glycos_trans_CS"/>
</dbReference>
<evidence type="ECO:0007829" key="9">
    <source>
        <dbReference type="PeptideAtlas" id="A0A0P0XAB3"/>
    </source>
</evidence>
<comment type="similarity">
    <text evidence="1 3">Belongs to the UDP-glycosyltransferase family.</text>
</comment>
<dbReference type="FunFam" id="3.40.50.2000:FF:000230">
    <property type="entry name" value="Glycosyltransferase"/>
    <property type="match status" value="1"/>
</dbReference>
<dbReference type="InterPro" id="IPR058980">
    <property type="entry name" value="Glyco_transf_N"/>
</dbReference>
<evidence type="ECO:0007829" key="10">
    <source>
        <dbReference type="ProteomicsDB" id="A0A0P0XAB3"/>
    </source>
</evidence>
<evidence type="ECO:0000259" key="6">
    <source>
        <dbReference type="Pfam" id="PF26168"/>
    </source>
</evidence>
<dbReference type="EC" id="2.4.1.-" evidence="4"/>
<organism evidence="7 8">
    <name type="scientific">Oryza sativa subsp. japonica</name>
    <name type="common">Rice</name>
    <dbReference type="NCBI Taxonomy" id="39947"/>
    <lineage>
        <taxon>Eukaryota</taxon>
        <taxon>Viridiplantae</taxon>
        <taxon>Streptophyta</taxon>
        <taxon>Embryophyta</taxon>
        <taxon>Tracheophyta</taxon>
        <taxon>Spermatophyta</taxon>
        <taxon>Magnoliopsida</taxon>
        <taxon>Liliopsida</taxon>
        <taxon>Poales</taxon>
        <taxon>Poaceae</taxon>
        <taxon>BOP clade</taxon>
        <taxon>Oryzoideae</taxon>
        <taxon>Oryzeae</taxon>
        <taxon>Oryzinae</taxon>
        <taxon>Oryza</taxon>
        <taxon>Oryza sativa</taxon>
    </lineage>
</organism>
<dbReference type="AlphaFoldDB" id="A0A0P0XAB3"/>
<dbReference type="PANTHER" id="PTHR48044:SF29">
    <property type="entry name" value="GLYCOSYLTRANSFERASE"/>
    <property type="match status" value="1"/>
</dbReference>
<accession>A0A0P0XAB3</accession>
<dbReference type="PANTHER" id="PTHR48044">
    <property type="entry name" value="GLYCOSYLTRANSFERASE"/>
    <property type="match status" value="1"/>
</dbReference>
<dbReference type="Pfam" id="PF00201">
    <property type="entry name" value="UDPGT"/>
    <property type="match status" value="1"/>
</dbReference>
<dbReference type="STRING" id="39947.A0A0P0XAB3"/>
<dbReference type="PROSITE" id="PS00375">
    <property type="entry name" value="UDPGT"/>
    <property type="match status" value="1"/>
</dbReference>
<keyword evidence="3" id="KW-0328">Glycosyltransferase</keyword>
<dbReference type="GO" id="GO:0035251">
    <property type="term" value="F:UDP-glucosyltransferase activity"/>
    <property type="evidence" value="ECO:0000318"/>
    <property type="project" value="GO_Central"/>
</dbReference>
<keyword evidence="9 10" id="KW-1267">Proteomics identification</keyword>
<dbReference type="Pfam" id="PF26168">
    <property type="entry name" value="Glyco_transf_N"/>
    <property type="match status" value="1"/>
</dbReference>
<dbReference type="EMBL" id="AP014963">
    <property type="protein sequence ID" value="BAT03168.1"/>
    <property type="molecule type" value="Genomic_DNA"/>
</dbReference>
<evidence type="ECO:0000256" key="2">
    <source>
        <dbReference type="ARBA" id="ARBA00022679"/>
    </source>
</evidence>
<dbReference type="SMR" id="A0A0P0XAB3"/>
<gene>
    <name evidence="7" type="ordered locus">Os07g0672700</name>
    <name evidence="7" type="ORF">OSNPB_070672700</name>
</gene>
<keyword evidence="2 3" id="KW-0808">Transferase</keyword>
<dbReference type="GO" id="GO:1901137">
    <property type="term" value="P:carbohydrate derivative biosynthetic process"/>
    <property type="evidence" value="ECO:0007669"/>
    <property type="project" value="UniProtKB-ARBA"/>
</dbReference>
<dbReference type="PaxDb" id="39947-A0A0P0XAB3"/>
<evidence type="ECO:0000256" key="5">
    <source>
        <dbReference type="SAM" id="MobiDB-lite"/>
    </source>
</evidence>
<dbReference type="InterPro" id="IPR002213">
    <property type="entry name" value="UDP_glucos_trans"/>
</dbReference>
<reference evidence="8" key="1">
    <citation type="journal article" date="2005" name="Nature">
        <title>The map-based sequence of the rice genome.</title>
        <authorList>
            <consortium name="International rice genome sequencing project (IRGSP)"/>
            <person name="Matsumoto T."/>
            <person name="Wu J."/>
            <person name="Kanamori H."/>
            <person name="Katayose Y."/>
            <person name="Fujisawa M."/>
            <person name="Namiki N."/>
            <person name="Mizuno H."/>
            <person name="Yamamoto K."/>
            <person name="Antonio B.A."/>
            <person name="Baba T."/>
            <person name="Sakata K."/>
            <person name="Nagamura Y."/>
            <person name="Aoki H."/>
            <person name="Arikawa K."/>
            <person name="Arita K."/>
            <person name="Bito T."/>
            <person name="Chiden Y."/>
            <person name="Fujitsuka N."/>
            <person name="Fukunaka R."/>
            <person name="Hamada M."/>
            <person name="Harada C."/>
            <person name="Hayashi A."/>
            <person name="Hijishita S."/>
            <person name="Honda M."/>
            <person name="Hosokawa S."/>
            <person name="Ichikawa Y."/>
            <person name="Idonuma A."/>
            <person name="Iijima M."/>
            <person name="Ikeda M."/>
            <person name="Ikeno M."/>
            <person name="Ito K."/>
            <person name="Ito S."/>
            <person name="Ito T."/>
            <person name="Ito Y."/>
            <person name="Ito Y."/>
            <person name="Iwabuchi A."/>
            <person name="Kamiya K."/>
            <person name="Karasawa W."/>
            <person name="Kurita K."/>
            <person name="Katagiri S."/>
            <person name="Kikuta A."/>
            <person name="Kobayashi H."/>
            <person name="Kobayashi N."/>
            <person name="Machita K."/>
            <person name="Maehara T."/>
            <person name="Masukawa M."/>
            <person name="Mizubayashi T."/>
            <person name="Mukai Y."/>
            <person name="Nagasaki H."/>
            <person name="Nagata Y."/>
            <person name="Naito S."/>
            <person name="Nakashima M."/>
            <person name="Nakama Y."/>
            <person name="Nakamichi Y."/>
            <person name="Nakamura M."/>
            <person name="Meguro A."/>
            <person name="Negishi M."/>
            <person name="Ohta I."/>
            <person name="Ohta T."/>
            <person name="Okamoto M."/>
            <person name="Ono N."/>
            <person name="Saji S."/>
            <person name="Sakaguchi M."/>
            <person name="Sakai K."/>
            <person name="Shibata M."/>
            <person name="Shimokawa T."/>
            <person name="Song J."/>
            <person name="Takazaki Y."/>
            <person name="Terasawa K."/>
            <person name="Tsugane M."/>
            <person name="Tsuji K."/>
            <person name="Ueda S."/>
            <person name="Waki K."/>
            <person name="Yamagata H."/>
            <person name="Yamamoto M."/>
            <person name="Yamamoto S."/>
            <person name="Yamane H."/>
            <person name="Yoshiki S."/>
            <person name="Yoshihara R."/>
            <person name="Yukawa K."/>
            <person name="Zhong H."/>
            <person name="Yano M."/>
            <person name="Yuan Q."/>
            <person name="Ouyang S."/>
            <person name="Liu J."/>
            <person name="Jones K.M."/>
            <person name="Gansberger K."/>
            <person name="Moffat K."/>
            <person name="Hill J."/>
            <person name="Bera J."/>
            <person name="Fadrosh D."/>
            <person name="Jin S."/>
            <person name="Johri S."/>
            <person name="Kim M."/>
            <person name="Overton L."/>
            <person name="Reardon M."/>
            <person name="Tsitrin T."/>
            <person name="Vuong H."/>
            <person name="Weaver B."/>
            <person name="Ciecko A."/>
            <person name="Tallon L."/>
            <person name="Jackson J."/>
            <person name="Pai G."/>
            <person name="Aken S.V."/>
            <person name="Utterback T."/>
            <person name="Reidmuller S."/>
            <person name="Feldblyum T."/>
            <person name="Hsiao J."/>
            <person name="Zismann V."/>
            <person name="Iobst S."/>
            <person name="de Vazeille A.R."/>
            <person name="Buell C.R."/>
            <person name="Ying K."/>
            <person name="Li Y."/>
            <person name="Lu T."/>
            <person name="Huang Y."/>
            <person name="Zhao Q."/>
            <person name="Feng Q."/>
            <person name="Zhang L."/>
            <person name="Zhu J."/>
            <person name="Weng Q."/>
            <person name="Mu J."/>
            <person name="Lu Y."/>
            <person name="Fan D."/>
            <person name="Liu Y."/>
            <person name="Guan J."/>
            <person name="Zhang Y."/>
            <person name="Yu S."/>
            <person name="Liu X."/>
            <person name="Zhang Y."/>
            <person name="Hong G."/>
            <person name="Han B."/>
            <person name="Choisne N."/>
            <person name="Demange N."/>
            <person name="Orjeda G."/>
            <person name="Samain S."/>
            <person name="Cattolico L."/>
            <person name="Pelletier E."/>
            <person name="Couloux A."/>
            <person name="Segurens B."/>
            <person name="Wincker P."/>
            <person name="D'Hont A."/>
            <person name="Scarpelli C."/>
            <person name="Weissenbach J."/>
            <person name="Salanoubat M."/>
            <person name="Quetier F."/>
            <person name="Yu Y."/>
            <person name="Kim H.R."/>
            <person name="Rambo T."/>
            <person name="Currie J."/>
            <person name="Collura K."/>
            <person name="Luo M."/>
            <person name="Yang T."/>
            <person name="Ammiraju J.S.S."/>
            <person name="Engler F."/>
            <person name="Soderlund C."/>
            <person name="Wing R.A."/>
            <person name="Palmer L.E."/>
            <person name="de la Bastide M."/>
            <person name="Spiegel L."/>
            <person name="Nascimento L."/>
            <person name="Zutavern T."/>
            <person name="O'Shaughnessy A."/>
            <person name="Dike S."/>
            <person name="Dedhia N."/>
            <person name="Preston R."/>
            <person name="Balija V."/>
            <person name="McCombie W.R."/>
            <person name="Chow T."/>
            <person name="Chen H."/>
            <person name="Chung M."/>
            <person name="Chen C."/>
            <person name="Shaw J."/>
            <person name="Wu H."/>
            <person name="Hsiao K."/>
            <person name="Chao Y."/>
            <person name="Chu M."/>
            <person name="Cheng C."/>
            <person name="Hour A."/>
            <person name="Lee P."/>
            <person name="Lin S."/>
            <person name="Lin Y."/>
            <person name="Liou J."/>
            <person name="Liu S."/>
            <person name="Hsing Y."/>
            <person name="Raghuvanshi S."/>
            <person name="Mohanty A."/>
            <person name="Bharti A.K."/>
            <person name="Gaur A."/>
            <person name="Gupta V."/>
            <person name="Kumar D."/>
            <person name="Ravi V."/>
            <person name="Vij S."/>
            <person name="Kapur A."/>
            <person name="Khurana P."/>
            <person name="Khurana P."/>
            <person name="Khurana J.P."/>
            <person name="Tyagi A.K."/>
            <person name="Gaikwad K."/>
            <person name="Singh A."/>
            <person name="Dalal V."/>
            <person name="Srivastava S."/>
            <person name="Dixit A."/>
            <person name="Pal A.K."/>
            <person name="Ghazi I.A."/>
            <person name="Yadav M."/>
            <person name="Pandit A."/>
            <person name="Bhargava A."/>
            <person name="Sureshbabu K."/>
            <person name="Batra K."/>
            <person name="Sharma T.R."/>
            <person name="Mohapatra T."/>
            <person name="Singh N.K."/>
            <person name="Messing J."/>
            <person name="Nelson A.B."/>
            <person name="Fuks G."/>
            <person name="Kavchok S."/>
            <person name="Keizer G."/>
            <person name="Linton E."/>
            <person name="Llaca V."/>
            <person name="Song R."/>
            <person name="Tanyolac B."/>
            <person name="Young S."/>
            <person name="Ho-Il K."/>
            <person name="Hahn J.H."/>
            <person name="Sangsakoo G."/>
            <person name="Vanavichit A."/>
            <person name="de Mattos Luiz.A.T."/>
            <person name="Zimmer P.D."/>
            <person name="Malone G."/>
            <person name="Dellagostin O."/>
            <person name="de Oliveira A.C."/>
            <person name="Bevan M."/>
            <person name="Bancroft I."/>
            <person name="Minx P."/>
            <person name="Cordum H."/>
            <person name="Wilson R."/>
            <person name="Cheng Z."/>
            <person name="Jin W."/>
            <person name="Jiang J."/>
            <person name="Leong S.A."/>
            <person name="Iwama H."/>
            <person name="Gojobori T."/>
            <person name="Itoh T."/>
            <person name="Niimura Y."/>
            <person name="Fujii Y."/>
            <person name="Habara T."/>
            <person name="Sakai H."/>
            <person name="Sato Y."/>
            <person name="Wilson G."/>
            <person name="Kumar K."/>
            <person name="McCouch S."/>
            <person name="Juretic N."/>
            <person name="Hoen D."/>
            <person name="Wright S."/>
            <person name="Bruskiewich R."/>
            <person name="Bureau T."/>
            <person name="Miyao A."/>
            <person name="Hirochika H."/>
            <person name="Nishikawa T."/>
            <person name="Kadowaki K."/>
            <person name="Sugiura M."/>
            <person name="Burr B."/>
            <person name="Sasaki T."/>
        </authorList>
    </citation>
    <scope>NUCLEOTIDE SEQUENCE [LARGE SCALE GENOMIC DNA]</scope>
    <source>
        <strain evidence="8">cv. Nipponbare</strain>
    </source>
</reference>
<dbReference type="eggNOG" id="KOG1192">
    <property type="taxonomic scope" value="Eukaryota"/>
</dbReference>
<dbReference type="Gramene" id="Os07t0672700-00">
    <property type="protein sequence ID" value="Os07t0672700-00"/>
    <property type="gene ID" value="Os07g0672700"/>
</dbReference>
<evidence type="ECO:0000313" key="8">
    <source>
        <dbReference type="Proteomes" id="UP000059680"/>
    </source>
</evidence>
<dbReference type="Proteomes" id="UP000059680">
    <property type="component" value="Chromosome 7"/>
</dbReference>
<dbReference type="FunFam" id="3.40.50.2000:FF:000060">
    <property type="entry name" value="Glycosyltransferase"/>
    <property type="match status" value="1"/>
</dbReference>
<dbReference type="InParanoid" id="A0A0P0XAB3"/>
<reference evidence="7 8" key="3">
    <citation type="journal article" date="2013" name="Rice">
        <title>Improvement of the Oryza sativa Nipponbare reference genome using next generation sequence and optical map data.</title>
        <authorList>
            <person name="Kawahara Y."/>
            <person name="de la Bastide M."/>
            <person name="Hamilton J.P."/>
            <person name="Kanamori H."/>
            <person name="McCombie W.R."/>
            <person name="Ouyang S."/>
            <person name="Schwartz D.C."/>
            <person name="Tanaka T."/>
            <person name="Wu J."/>
            <person name="Zhou S."/>
            <person name="Childs K.L."/>
            <person name="Davidson R.M."/>
            <person name="Lin H."/>
            <person name="Quesada-Ocampo L."/>
            <person name="Vaillancourt B."/>
            <person name="Sakai H."/>
            <person name="Lee S.S."/>
            <person name="Kim J."/>
            <person name="Numa H."/>
            <person name="Itoh T."/>
            <person name="Buell C.R."/>
            <person name="Matsumoto T."/>
        </authorList>
    </citation>
    <scope>NUCLEOTIDE SEQUENCE [LARGE SCALE GENOMIC DNA]</scope>
    <source>
        <strain evidence="8">cv. Nipponbare</strain>
    </source>
</reference>
<dbReference type="CDD" id="cd03784">
    <property type="entry name" value="GT1_Gtf-like"/>
    <property type="match status" value="1"/>
</dbReference>
<reference evidence="7 8" key="2">
    <citation type="journal article" date="2013" name="Plant Cell Physiol.">
        <title>Rice Annotation Project Database (RAP-DB): an integrative and interactive database for rice genomics.</title>
        <authorList>
            <person name="Sakai H."/>
            <person name="Lee S.S."/>
            <person name="Tanaka T."/>
            <person name="Numa H."/>
            <person name="Kim J."/>
            <person name="Kawahara Y."/>
            <person name="Wakimoto H."/>
            <person name="Yang C.C."/>
            <person name="Iwamoto M."/>
            <person name="Abe T."/>
            <person name="Yamada Y."/>
            <person name="Muto A."/>
            <person name="Inokuchi H."/>
            <person name="Ikemura T."/>
            <person name="Matsumoto T."/>
            <person name="Sasaki T."/>
            <person name="Itoh T."/>
        </authorList>
    </citation>
    <scope>NUCLEOTIDE SEQUENCE [LARGE SCALE GENOMIC DNA]</scope>
    <source>
        <strain evidence="8">cv. Nipponbare</strain>
    </source>
</reference>
<proteinExistence type="evidence at protein level"/>
<protein>
    <recommendedName>
        <fullName evidence="4">Glycosyltransferase</fullName>
        <ecNumber evidence="4">2.4.1.-</ecNumber>
    </recommendedName>
</protein>